<dbReference type="Proteomes" id="UP000825701">
    <property type="component" value="Chromosome"/>
</dbReference>
<dbReference type="GO" id="GO:0003677">
    <property type="term" value="F:DNA binding"/>
    <property type="evidence" value="ECO:0007669"/>
    <property type="project" value="InterPro"/>
</dbReference>
<accession>A0A9E6REL6</accession>
<keyword evidence="3" id="KW-1185">Reference proteome</keyword>
<dbReference type="KEGG" id="cmet:K6K41_22750"/>
<sequence length="427" mass="46728">MTLAVGGREMPASAARAPDVPKLKLKVPYLVWRDGRPRWVPGPALRAKGAKGADLKSAEGAWLGLEAAIEAARKLNAEMADARPLTPKPAARGASVVDLVEDYMRSDDFSRLAATTQDTARSKLRAIKFRPARHGEPETRELFGLSPARAIGKPEAKAFFEHCRKTRGLVSARHIIMLVSAAWKWGSTSTTWRLTGENPCHKLNLPTADARIRVAIEAEIRALDGAAEALGLWSVVDAVYLALFSGQRQTDVLLLADPFGSNRSAADRAAAGEPIRLRQKKTGAVVAVFCAPPLVARLAQMEERRRARAVVRDELLVDERSGAPFVSRSQFDKRWREVRDLAIAGDAARGLEPCPSLNTLTFRDLRDTAVTWLFRAGANYPEIGSITGHSPATIITILKHYLLIDETDARRANDKLTAWLAAQGMRL</sequence>
<dbReference type="Gene3D" id="1.10.443.10">
    <property type="entry name" value="Intergrase catalytic core"/>
    <property type="match status" value="1"/>
</dbReference>
<dbReference type="EMBL" id="CP081869">
    <property type="protein sequence ID" value="QZN99496.1"/>
    <property type="molecule type" value="Genomic_DNA"/>
</dbReference>
<evidence type="ECO:0000256" key="1">
    <source>
        <dbReference type="ARBA" id="ARBA00023172"/>
    </source>
</evidence>
<evidence type="ECO:0008006" key="4">
    <source>
        <dbReference type="Google" id="ProtNLM"/>
    </source>
</evidence>
<dbReference type="InterPro" id="IPR013762">
    <property type="entry name" value="Integrase-like_cat_sf"/>
</dbReference>
<dbReference type="SUPFAM" id="SSF56349">
    <property type="entry name" value="DNA breaking-rejoining enzymes"/>
    <property type="match status" value="1"/>
</dbReference>
<dbReference type="InterPro" id="IPR011010">
    <property type="entry name" value="DNA_brk_join_enz"/>
</dbReference>
<evidence type="ECO:0000313" key="2">
    <source>
        <dbReference type="EMBL" id="QZN99496.1"/>
    </source>
</evidence>
<dbReference type="GO" id="GO:0015074">
    <property type="term" value="P:DNA integration"/>
    <property type="evidence" value="ECO:0007669"/>
    <property type="project" value="InterPro"/>
</dbReference>
<organism evidence="2 3">
    <name type="scientific">Chenggangzhangella methanolivorans</name>
    <dbReference type="NCBI Taxonomy" id="1437009"/>
    <lineage>
        <taxon>Bacteria</taxon>
        <taxon>Pseudomonadati</taxon>
        <taxon>Pseudomonadota</taxon>
        <taxon>Alphaproteobacteria</taxon>
        <taxon>Hyphomicrobiales</taxon>
        <taxon>Methylopilaceae</taxon>
        <taxon>Chenggangzhangella</taxon>
    </lineage>
</organism>
<dbReference type="AlphaFoldDB" id="A0A9E6REL6"/>
<name>A0A9E6REL6_9HYPH</name>
<dbReference type="GO" id="GO:0006310">
    <property type="term" value="P:DNA recombination"/>
    <property type="evidence" value="ECO:0007669"/>
    <property type="project" value="UniProtKB-KW"/>
</dbReference>
<proteinExistence type="predicted"/>
<protein>
    <recommendedName>
        <fullName evidence="4">Tyr recombinase domain-containing protein</fullName>
    </recommendedName>
</protein>
<dbReference type="RefSeq" id="WP_261402577.1">
    <property type="nucleotide sequence ID" value="NZ_CP081869.1"/>
</dbReference>
<gene>
    <name evidence="2" type="ORF">K6K41_22750</name>
</gene>
<reference evidence="2" key="1">
    <citation type="submission" date="2021-08" db="EMBL/GenBank/DDBJ databases">
        <authorList>
            <person name="Zhang H."/>
            <person name="Xu M."/>
            <person name="Yu Z."/>
            <person name="Yang L."/>
            <person name="Cai Y."/>
        </authorList>
    </citation>
    <scope>NUCLEOTIDE SEQUENCE</scope>
    <source>
        <strain evidence="2">CHL1</strain>
    </source>
</reference>
<keyword evidence="1" id="KW-0233">DNA recombination</keyword>
<evidence type="ECO:0000313" key="3">
    <source>
        <dbReference type="Proteomes" id="UP000825701"/>
    </source>
</evidence>